<feature type="transmembrane region" description="Helical" evidence="2">
    <location>
        <begin position="7"/>
        <end position="28"/>
    </location>
</feature>
<reference evidence="4 5" key="2">
    <citation type="journal article" date="2010" name="Stand. Genomic Sci.">
        <title>Complete genome sequence of Desulfohalobium retbaense type strain (HR(100)).</title>
        <authorList>
            <person name="Spring S."/>
            <person name="Nolan M."/>
            <person name="Lapidus A."/>
            <person name="Glavina Del Rio T."/>
            <person name="Copeland A."/>
            <person name="Tice H."/>
            <person name="Cheng J.F."/>
            <person name="Lucas S."/>
            <person name="Land M."/>
            <person name="Chen F."/>
            <person name="Bruce D."/>
            <person name="Goodwin L."/>
            <person name="Pitluck S."/>
            <person name="Ivanova N."/>
            <person name="Mavromatis K."/>
            <person name="Mikhailova N."/>
            <person name="Pati A."/>
            <person name="Chen A."/>
            <person name="Palaniappan K."/>
            <person name="Hauser L."/>
            <person name="Chang Y.J."/>
            <person name="Jeffries C.D."/>
            <person name="Munk C."/>
            <person name="Kiss H."/>
            <person name="Chain P."/>
            <person name="Han C."/>
            <person name="Brettin T."/>
            <person name="Detter J.C."/>
            <person name="Schuler E."/>
            <person name="Goker M."/>
            <person name="Rohde M."/>
            <person name="Bristow J."/>
            <person name="Eisen J.A."/>
            <person name="Markowitz V."/>
            <person name="Hugenholtz P."/>
            <person name="Kyrpides N.C."/>
            <person name="Klenk H.P."/>
        </authorList>
    </citation>
    <scope>NUCLEOTIDE SEQUENCE [LARGE SCALE GENOMIC DNA]</scope>
    <source>
        <strain evidence="4 5">DSM 5692</strain>
    </source>
</reference>
<dbReference type="Pfam" id="PF16976">
    <property type="entry name" value="RcpC"/>
    <property type="match status" value="1"/>
</dbReference>
<dbReference type="Gene3D" id="3.90.1210.10">
    <property type="entry name" value="Antifreeze-like/N-acetylneuraminic acid synthase C-terminal domain"/>
    <property type="match status" value="1"/>
</dbReference>
<evidence type="ECO:0000256" key="2">
    <source>
        <dbReference type="SAM" id="Phobius"/>
    </source>
</evidence>
<keyword evidence="2" id="KW-1133">Transmembrane helix</keyword>
<dbReference type="InterPro" id="IPR031571">
    <property type="entry name" value="RcpC_dom"/>
</dbReference>
<name>C8X1N4_DESRD</name>
<dbReference type="EMBL" id="CP001734">
    <property type="protein sequence ID" value="ACV68456.1"/>
    <property type="molecule type" value="Genomic_DNA"/>
</dbReference>
<dbReference type="CDD" id="cd11614">
    <property type="entry name" value="SAF_CpaB_FlgA_like"/>
    <property type="match status" value="1"/>
</dbReference>
<dbReference type="RefSeq" id="WP_015751607.1">
    <property type="nucleotide sequence ID" value="NC_013223.1"/>
</dbReference>
<dbReference type="InterPro" id="IPR013974">
    <property type="entry name" value="SAF"/>
</dbReference>
<dbReference type="NCBIfam" id="TIGR03177">
    <property type="entry name" value="pilus_cpaB"/>
    <property type="match status" value="1"/>
</dbReference>
<evidence type="ECO:0000256" key="1">
    <source>
        <dbReference type="SAM" id="MobiDB-lite"/>
    </source>
</evidence>
<dbReference type="HOGENOM" id="CLU_057068_4_0_7"/>
<dbReference type="SMART" id="SM00858">
    <property type="entry name" value="SAF"/>
    <property type="match status" value="1"/>
</dbReference>
<organism evidence="4 5">
    <name type="scientific">Desulfohalobium retbaense (strain ATCC 49708 / DSM 5692 / JCM 16813 / HR100)</name>
    <dbReference type="NCBI Taxonomy" id="485915"/>
    <lineage>
        <taxon>Bacteria</taxon>
        <taxon>Pseudomonadati</taxon>
        <taxon>Thermodesulfobacteriota</taxon>
        <taxon>Desulfovibrionia</taxon>
        <taxon>Desulfovibrionales</taxon>
        <taxon>Desulfohalobiaceae</taxon>
        <taxon>Desulfohalobium</taxon>
    </lineage>
</organism>
<dbReference type="Proteomes" id="UP000001052">
    <property type="component" value="Chromosome"/>
</dbReference>
<dbReference type="InterPro" id="IPR036732">
    <property type="entry name" value="AFP_Neu5c_C_sf"/>
</dbReference>
<keyword evidence="2" id="KW-0472">Membrane</keyword>
<protein>
    <submittedName>
        <fullName evidence="4">Flp pilus assembly protein CpaB</fullName>
    </submittedName>
</protein>
<dbReference type="Pfam" id="PF08666">
    <property type="entry name" value="SAF"/>
    <property type="match status" value="1"/>
</dbReference>
<dbReference type="OrthoDB" id="9788329at2"/>
<reference evidence="5" key="1">
    <citation type="submission" date="2009-09" db="EMBL/GenBank/DDBJ databases">
        <title>The complete chromosome of Desulfohalobium retbaense DSM 5692.</title>
        <authorList>
            <consortium name="US DOE Joint Genome Institute (JGI-PGF)"/>
            <person name="Lucas S."/>
            <person name="Copeland A."/>
            <person name="Lapidus A."/>
            <person name="Glavina del Rio T."/>
            <person name="Dalin E."/>
            <person name="Tice H."/>
            <person name="Bruce D."/>
            <person name="Goodwin L."/>
            <person name="Pitluck S."/>
            <person name="Kyrpides N."/>
            <person name="Mavromatis K."/>
            <person name="Ivanova N."/>
            <person name="Mikhailova N."/>
            <person name="Munk A.C."/>
            <person name="Brettin T."/>
            <person name="Detter J.C."/>
            <person name="Han C."/>
            <person name="Tapia R."/>
            <person name="Larimer F."/>
            <person name="Land M."/>
            <person name="Hauser L."/>
            <person name="Markowitz V."/>
            <person name="Cheng J.-F."/>
            <person name="Hugenholtz P."/>
            <person name="Woyke T."/>
            <person name="Wu D."/>
            <person name="Spring S."/>
            <person name="Klenk H.-P."/>
            <person name="Eisen J.A."/>
        </authorList>
    </citation>
    <scope>NUCLEOTIDE SEQUENCE [LARGE SCALE GENOMIC DNA]</scope>
    <source>
        <strain evidence="5">DSM 5692</strain>
    </source>
</reference>
<dbReference type="STRING" id="485915.Dret_1168"/>
<accession>C8X1N4</accession>
<keyword evidence="5" id="KW-1185">Reference proteome</keyword>
<evidence type="ECO:0000313" key="5">
    <source>
        <dbReference type="Proteomes" id="UP000001052"/>
    </source>
</evidence>
<dbReference type="eggNOG" id="COG3745">
    <property type="taxonomic scope" value="Bacteria"/>
</dbReference>
<dbReference type="AlphaFoldDB" id="C8X1N4"/>
<gene>
    <name evidence="4" type="ordered locus">Dret_1168</name>
</gene>
<keyword evidence="2" id="KW-0812">Transmembrane</keyword>
<sequence length="295" mass="31866">MGRLRALIPIALALVIAIAGSVFIYNWMQEQTTRQDTVEKAREKAPSTQEVVVAALDISAGSQLTEEMLQTGQYLKKNLPPGSFTDPDQLLGRVALAPFKKNEPIVDHRLAPTDIKSGGVSALISKGNRAVSLGGNKVLGISGFVLPGSRVDVMVTWNDPDSGEQITKRILDNVKILATSTKMQETESGGTAPVDVYTLEVTPEEAEILTHIRNQGSLQMALRNPTDNEPVMTDGATAKDSMAYMLKENGLLQQARNKPDADSEQKVAKAPTSPPPPQPTVVEVIRGNKLVEMNF</sequence>
<evidence type="ECO:0000313" key="4">
    <source>
        <dbReference type="EMBL" id="ACV68456.1"/>
    </source>
</evidence>
<feature type="domain" description="SAF" evidence="3">
    <location>
        <begin position="49"/>
        <end position="111"/>
    </location>
</feature>
<proteinExistence type="predicted"/>
<dbReference type="InterPro" id="IPR017592">
    <property type="entry name" value="Pilus_assmbl_Flp-typ_CpaB"/>
</dbReference>
<feature type="compositionally biased region" description="Basic and acidic residues" evidence="1">
    <location>
        <begin position="257"/>
        <end position="267"/>
    </location>
</feature>
<feature type="region of interest" description="Disordered" evidence="1">
    <location>
        <begin position="254"/>
        <end position="281"/>
    </location>
</feature>
<dbReference type="SUPFAM" id="SSF51269">
    <property type="entry name" value="AFP III-like domain"/>
    <property type="match status" value="1"/>
</dbReference>
<dbReference type="KEGG" id="drt:Dret_1168"/>
<evidence type="ECO:0000259" key="3">
    <source>
        <dbReference type="SMART" id="SM00858"/>
    </source>
</evidence>